<keyword evidence="6" id="KW-1185">Reference proteome</keyword>
<evidence type="ECO:0000313" key="5">
    <source>
        <dbReference type="EMBL" id="TGY62565.1"/>
    </source>
</evidence>
<dbReference type="EMBL" id="SRYE01000002">
    <property type="protein sequence ID" value="TGY62565.1"/>
    <property type="molecule type" value="Genomic_DNA"/>
</dbReference>
<keyword evidence="3" id="KW-0812">Transmembrane</keyword>
<dbReference type="AlphaFoldDB" id="A0A4S2F1F0"/>
<evidence type="ECO:0000256" key="3">
    <source>
        <dbReference type="SAM" id="Phobius"/>
    </source>
</evidence>
<dbReference type="RefSeq" id="WP_136012295.1">
    <property type="nucleotide sequence ID" value="NZ_SRYE01000002.1"/>
</dbReference>
<protein>
    <submittedName>
        <fullName evidence="5">FAD-binding protein</fullName>
    </submittedName>
</protein>
<evidence type="ECO:0000256" key="2">
    <source>
        <dbReference type="ARBA" id="ARBA00023002"/>
    </source>
</evidence>
<keyword evidence="3" id="KW-1133">Transmembrane helix</keyword>
<evidence type="ECO:0000313" key="6">
    <source>
        <dbReference type="Proteomes" id="UP000310263"/>
    </source>
</evidence>
<sequence length="87" mass="8937">MTQGCHPVPEGYQSLHEGATYCAALHEGRSTLQADVVIVGCGVAGLYAVLYLPTGMSIVLLSKGAIDECDSMLAQGGICVLPEEGGL</sequence>
<keyword evidence="3" id="KW-0472">Membrane</keyword>
<dbReference type="InterPro" id="IPR036188">
    <property type="entry name" value="FAD/NAD-bd_sf"/>
</dbReference>
<reference evidence="5 6" key="1">
    <citation type="submission" date="2019-04" db="EMBL/GenBank/DDBJ databases">
        <title>Microbes associate with the intestines of laboratory mice.</title>
        <authorList>
            <person name="Navarre W."/>
            <person name="Wong E."/>
            <person name="Huang K."/>
            <person name="Tropini C."/>
            <person name="Ng K."/>
            <person name="Yu B."/>
        </authorList>
    </citation>
    <scope>NUCLEOTIDE SEQUENCE [LARGE SCALE GENOMIC DNA]</scope>
    <source>
        <strain evidence="5 6">NM07_P-09</strain>
    </source>
</reference>
<dbReference type="Proteomes" id="UP000310263">
    <property type="component" value="Unassembled WGS sequence"/>
</dbReference>
<dbReference type="GO" id="GO:0016491">
    <property type="term" value="F:oxidoreductase activity"/>
    <property type="evidence" value="ECO:0007669"/>
    <property type="project" value="UniProtKB-KW"/>
</dbReference>
<dbReference type="SUPFAM" id="SSF51905">
    <property type="entry name" value="FAD/NAD(P)-binding domain"/>
    <property type="match status" value="1"/>
</dbReference>
<gene>
    <name evidence="5" type="ORF">E5334_03895</name>
</gene>
<keyword evidence="2" id="KW-0560">Oxidoreductase</keyword>
<feature type="transmembrane region" description="Helical" evidence="3">
    <location>
        <begin position="36"/>
        <end position="53"/>
    </location>
</feature>
<accession>A0A4S2F1F0</accession>
<evidence type="ECO:0000256" key="1">
    <source>
        <dbReference type="ARBA" id="ARBA00022630"/>
    </source>
</evidence>
<dbReference type="Pfam" id="PF00890">
    <property type="entry name" value="FAD_binding_2"/>
    <property type="match status" value="1"/>
</dbReference>
<comment type="caution">
    <text evidence="5">The sequence shown here is derived from an EMBL/GenBank/DDBJ whole genome shotgun (WGS) entry which is preliminary data.</text>
</comment>
<dbReference type="OrthoDB" id="9805351at2"/>
<evidence type="ECO:0000259" key="4">
    <source>
        <dbReference type="Pfam" id="PF00890"/>
    </source>
</evidence>
<dbReference type="InterPro" id="IPR003953">
    <property type="entry name" value="FAD-dep_OxRdtase_2_FAD-bd"/>
</dbReference>
<organism evidence="5 6">
    <name type="scientific">Muricaecibacterium torontonense</name>
    <dbReference type="NCBI Taxonomy" id="3032871"/>
    <lineage>
        <taxon>Bacteria</taxon>
        <taxon>Bacillati</taxon>
        <taxon>Actinomycetota</taxon>
        <taxon>Coriobacteriia</taxon>
        <taxon>Coriobacteriales</taxon>
        <taxon>Atopobiaceae</taxon>
        <taxon>Muricaecibacterium</taxon>
    </lineage>
</organism>
<proteinExistence type="predicted"/>
<keyword evidence="1" id="KW-0285">Flavoprotein</keyword>
<name>A0A4S2F1F0_9ACTN</name>
<dbReference type="Gene3D" id="3.50.50.60">
    <property type="entry name" value="FAD/NAD(P)-binding domain"/>
    <property type="match status" value="1"/>
</dbReference>
<feature type="domain" description="FAD-dependent oxidoreductase 2 FAD-binding" evidence="4">
    <location>
        <begin position="35"/>
        <end position="81"/>
    </location>
</feature>